<protein>
    <submittedName>
        <fullName evidence="2">Acyl-CoA thioesterase</fullName>
    </submittedName>
</protein>
<dbReference type="Gene3D" id="3.10.129.10">
    <property type="entry name" value="Hotdog Thioesterase"/>
    <property type="match status" value="1"/>
</dbReference>
<dbReference type="EMBL" id="CP035733">
    <property type="protein sequence ID" value="QGY82303.1"/>
    <property type="molecule type" value="Genomic_DNA"/>
</dbReference>
<evidence type="ECO:0000313" key="2">
    <source>
        <dbReference type="EMBL" id="QGY82303.1"/>
    </source>
</evidence>
<accession>A0A6I6LIT2</accession>
<organism evidence="2 3">
    <name type="scientific">Sphingorhabdus lacus</name>
    <dbReference type="NCBI Taxonomy" id="392610"/>
    <lineage>
        <taxon>Bacteria</taxon>
        <taxon>Pseudomonadati</taxon>
        <taxon>Pseudomonadota</taxon>
        <taxon>Alphaproteobacteria</taxon>
        <taxon>Sphingomonadales</taxon>
        <taxon>Sphingomonadaceae</taxon>
        <taxon>Sphingorhabdus</taxon>
    </lineage>
</organism>
<dbReference type="KEGG" id="slaa:EUU25_13015"/>
<keyword evidence="3" id="KW-1185">Reference proteome</keyword>
<sequence length="136" mass="15049">MTPFAQSFTAIPADIDELGHVNNAVWVRWIQDMATSHWQAVAAPEHIAAYIWVVTRHEIDYRGNIAAGESVTGRTWIESSPKGAQFDRRVDFVDAAGKVIVRANTTWAMIDRESGRLARVRPEIAAPFIGDQASSS</sequence>
<dbReference type="Pfam" id="PF01643">
    <property type="entry name" value="Acyl-ACP_TE"/>
    <property type="match status" value="1"/>
</dbReference>
<dbReference type="InterPro" id="IPR029069">
    <property type="entry name" value="HotDog_dom_sf"/>
</dbReference>
<reference evidence="3" key="1">
    <citation type="submission" date="2019-01" db="EMBL/GenBank/DDBJ databases">
        <title>Sphingorhabdus lacus sp.nov., isolated from an oligotrophic freshwater lake.</title>
        <authorList>
            <person name="Park M."/>
        </authorList>
    </citation>
    <scope>NUCLEOTIDE SEQUENCE [LARGE SCALE GENOMIC DNA]</scope>
    <source>
        <strain evidence="3">IMCC1753</strain>
    </source>
</reference>
<feature type="domain" description="Acyl-ACP thioesterase N-terminal hotdog" evidence="1">
    <location>
        <begin position="5"/>
        <end position="128"/>
    </location>
</feature>
<dbReference type="RefSeq" id="WP_158901632.1">
    <property type="nucleotide sequence ID" value="NZ_CP035733.1"/>
</dbReference>
<dbReference type="InterPro" id="IPR002864">
    <property type="entry name" value="Acyl-ACP_thioesterase_NHD"/>
</dbReference>
<dbReference type="GO" id="GO:0006633">
    <property type="term" value="P:fatty acid biosynthetic process"/>
    <property type="evidence" value="ECO:0007669"/>
    <property type="project" value="InterPro"/>
</dbReference>
<dbReference type="OrthoDB" id="9801517at2"/>
<name>A0A6I6LIT2_9SPHN</name>
<dbReference type="CDD" id="cd00586">
    <property type="entry name" value="4HBT"/>
    <property type="match status" value="1"/>
</dbReference>
<dbReference type="GO" id="GO:0016790">
    <property type="term" value="F:thiolester hydrolase activity"/>
    <property type="evidence" value="ECO:0007669"/>
    <property type="project" value="InterPro"/>
</dbReference>
<proteinExistence type="predicted"/>
<dbReference type="AlphaFoldDB" id="A0A6I6LIT2"/>
<gene>
    <name evidence="2" type="ORF">EUU25_13015</name>
</gene>
<dbReference type="SUPFAM" id="SSF54637">
    <property type="entry name" value="Thioesterase/thiol ester dehydrase-isomerase"/>
    <property type="match status" value="1"/>
</dbReference>
<dbReference type="Proteomes" id="UP000428803">
    <property type="component" value="Chromosome"/>
</dbReference>
<evidence type="ECO:0000313" key="3">
    <source>
        <dbReference type="Proteomes" id="UP000428803"/>
    </source>
</evidence>
<evidence type="ECO:0000259" key="1">
    <source>
        <dbReference type="Pfam" id="PF01643"/>
    </source>
</evidence>